<reference evidence="1 2" key="2">
    <citation type="submission" date="2018-11" db="EMBL/GenBank/DDBJ databases">
        <authorList>
            <consortium name="Pathogen Informatics"/>
        </authorList>
    </citation>
    <scope>NUCLEOTIDE SEQUENCE [LARGE SCALE GENOMIC DNA]</scope>
</reference>
<dbReference type="Proteomes" id="UP000271162">
    <property type="component" value="Unassembled WGS sequence"/>
</dbReference>
<evidence type="ECO:0000313" key="3">
    <source>
        <dbReference type="WBParaSite" id="NBR_0000500401-mRNA-1"/>
    </source>
</evidence>
<reference evidence="3" key="1">
    <citation type="submission" date="2017-02" db="UniProtKB">
        <authorList>
            <consortium name="WormBaseParasite"/>
        </authorList>
    </citation>
    <scope>IDENTIFICATION</scope>
</reference>
<keyword evidence="2" id="KW-1185">Reference proteome</keyword>
<dbReference type="AlphaFoldDB" id="A0A0N4XR52"/>
<protein>
    <submittedName>
        <fullName evidence="3">BHLH domain-containing protein</fullName>
    </submittedName>
</protein>
<dbReference type="STRING" id="27835.A0A0N4XR52"/>
<name>A0A0N4XR52_NIPBR</name>
<evidence type="ECO:0000313" key="2">
    <source>
        <dbReference type="Proteomes" id="UP000271162"/>
    </source>
</evidence>
<gene>
    <name evidence="1" type="ORF">NBR_LOCUS5005</name>
</gene>
<sequence length="106" mass="12050">MIKTVRQFTNKCTLLSIESMIEQSSADNQIRTDVYWKLFESASVEMVAGKVQPWFRLENIVEDVEEDGGASSGILPNNWRSASISKCRRRSALAKNQLKRLLVDQS</sequence>
<organism evidence="3">
    <name type="scientific">Nippostrongylus brasiliensis</name>
    <name type="common">Rat hookworm</name>
    <dbReference type="NCBI Taxonomy" id="27835"/>
    <lineage>
        <taxon>Eukaryota</taxon>
        <taxon>Metazoa</taxon>
        <taxon>Ecdysozoa</taxon>
        <taxon>Nematoda</taxon>
        <taxon>Chromadorea</taxon>
        <taxon>Rhabditida</taxon>
        <taxon>Rhabditina</taxon>
        <taxon>Rhabditomorpha</taxon>
        <taxon>Strongyloidea</taxon>
        <taxon>Heligmosomidae</taxon>
        <taxon>Nippostrongylus</taxon>
    </lineage>
</organism>
<dbReference type="EMBL" id="UYSL01010760">
    <property type="protein sequence ID" value="VDL68594.1"/>
    <property type="molecule type" value="Genomic_DNA"/>
</dbReference>
<evidence type="ECO:0000313" key="1">
    <source>
        <dbReference type="EMBL" id="VDL68594.1"/>
    </source>
</evidence>
<accession>A0A0N4XR52</accession>
<dbReference type="WBParaSite" id="NBR_0000500401-mRNA-1">
    <property type="protein sequence ID" value="NBR_0000500401-mRNA-1"/>
    <property type="gene ID" value="NBR_0000500401"/>
</dbReference>
<proteinExistence type="predicted"/>